<organism evidence="1 2">
    <name type="scientific">Vagococcus zengguangii</name>
    <dbReference type="NCBI Taxonomy" id="2571750"/>
    <lineage>
        <taxon>Bacteria</taxon>
        <taxon>Bacillati</taxon>
        <taxon>Bacillota</taxon>
        <taxon>Bacilli</taxon>
        <taxon>Lactobacillales</taxon>
        <taxon>Enterococcaceae</taxon>
        <taxon>Vagococcus</taxon>
    </lineage>
</organism>
<gene>
    <name evidence="1" type="ORF">FA707_05825</name>
</gene>
<dbReference type="OrthoDB" id="2195019at2"/>
<dbReference type="EMBL" id="CP039712">
    <property type="protein sequence ID" value="QCI86515.1"/>
    <property type="molecule type" value="Genomic_DNA"/>
</dbReference>
<evidence type="ECO:0000313" key="1">
    <source>
        <dbReference type="EMBL" id="QCI86515.1"/>
    </source>
</evidence>
<proteinExistence type="predicted"/>
<reference evidence="1 2" key="1">
    <citation type="submission" date="2019-04" db="EMBL/GenBank/DDBJ databases">
        <title>Vagococcus sp. nov., isolated from faeces of yaks (Bos grunniens).</title>
        <authorList>
            <person name="Ge Y."/>
        </authorList>
    </citation>
    <scope>NUCLEOTIDE SEQUENCE [LARGE SCALE GENOMIC DNA]</scope>
    <source>
        <strain evidence="1 2">MN-17</strain>
    </source>
</reference>
<dbReference type="AlphaFoldDB" id="A0A4D7CQS5"/>
<evidence type="ECO:0000313" key="2">
    <source>
        <dbReference type="Proteomes" id="UP000298615"/>
    </source>
</evidence>
<name>A0A4D7CQS5_9ENTE</name>
<dbReference type="KEGG" id="vao:FA707_05825"/>
<dbReference type="PROSITE" id="PS51257">
    <property type="entry name" value="PROKAR_LIPOPROTEIN"/>
    <property type="match status" value="1"/>
</dbReference>
<protein>
    <submittedName>
        <fullName evidence="1">Uncharacterized protein</fullName>
    </submittedName>
</protein>
<dbReference type="Proteomes" id="UP000298615">
    <property type="component" value="Chromosome"/>
</dbReference>
<sequence length="222" mass="24575">MKKLLWLLTLLLLVGCTTDSEDNKIISGTKLKSYFPDEDSSKPIDGSEEGKEESFKLPFEEIDKNTYPFAVGVDALVKIKDNQENKVVDVEGTDFVAAGTNIPNKLTIGKGRAASQGVCLTIHADNEKDLVYPVTFTQIPTKELMVIGGSGTNSYKRPIRVNTEITLQAPDINDENSEYSKLEGHKYYLFYNGQGTISLVTENFAGNVEAEDADVMMEYVKE</sequence>
<keyword evidence="2" id="KW-1185">Reference proteome</keyword>
<dbReference type="RefSeq" id="WP_136953346.1">
    <property type="nucleotide sequence ID" value="NZ_CP039712.1"/>
</dbReference>
<accession>A0A4D7CQS5</accession>